<dbReference type="SUPFAM" id="SSF49854">
    <property type="entry name" value="Spermadhesin, CUB domain"/>
    <property type="match status" value="1"/>
</dbReference>
<accession>A0A336K0W9</accession>
<dbReference type="OMA" id="IQYNACP"/>
<dbReference type="InterPro" id="IPR058698">
    <property type="entry name" value="CUB_metazoa"/>
</dbReference>
<dbReference type="EMBL" id="UFQT01000016">
    <property type="protein sequence ID" value="SSX17828.1"/>
    <property type="molecule type" value="Genomic_DNA"/>
</dbReference>
<dbReference type="EMBL" id="UFQS01000016">
    <property type="protein sequence ID" value="SSW97442.1"/>
    <property type="molecule type" value="Genomic_DNA"/>
</dbReference>
<dbReference type="PROSITE" id="PS01180">
    <property type="entry name" value="CUB"/>
    <property type="match status" value="1"/>
</dbReference>
<evidence type="ECO:0000259" key="3">
    <source>
        <dbReference type="PROSITE" id="PS01180"/>
    </source>
</evidence>
<dbReference type="PANTHER" id="PTHR33236:SF6">
    <property type="entry name" value="CUB DOMAIN-CONTAINING PROTEIN"/>
    <property type="match status" value="1"/>
</dbReference>
<organism evidence="4">
    <name type="scientific">Culicoides sonorensis</name>
    <name type="common">Biting midge</name>
    <dbReference type="NCBI Taxonomy" id="179676"/>
    <lineage>
        <taxon>Eukaryota</taxon>
        <taxon>Metazoa</taxon>
        <taxon>Ecdysozoa</taxon>
        <taxon>Arthropoda</taxon>
        <taxon>Hexapoda</taxon>
        <taxon>Insecta</taxon>
        <taxon>Pterygota</taxon>
        <taxon>Neoptera</taxon>
        <taxon>Endopterygota</taxon>
        <taxon>Diptera</taxon>
        <taxon>Nematocera</taxon>
        <taxon>Chironomoidea</taxon>
        <taxon>Ceratopogonidae</taxon>
        <taxon>Ceratopogoninae</taxon>
        <taxon>Culicoides</taxon>
        <taxon>Monoculicoides</taxon>
    </lineage>
</organism>
<feature type="disulfide bond" evidence="2">
    <location>
        <begin position="131"/>
        <end position="148"/>
    </location>
</feature>
<proteinExistence type="predicted"/>
<dbReference type="VEuPathDB" id="VectorBase:CSON003685"/>
<sequence length="366" mass="39881">MKLITPTSNLYHIIFSVLPYFNNYPWGQNVCAAPSGELGHCIPKKECGLRGGLPGGPCANGFGVCCVFMTSCGGVIRENGSYFVNPNHPDTTDGTGSCQVSVLKLHPDICQIRIDFDFFSIAGPEVTNHLCNLDQFLVAGGSPAPVICGVNNGEHMYIDVGLGQSNPLILTIITSGPSFPRAWRIRVTQIPCNSIWRADPGCLQYYTGVNGRIRSFNFDTTTGRQLSNQDYSVCIRTERNFCSIQYQACVDQTRNRSQSFTLSGNSNLIIPAMISGGTQGQPNSCQADWLMIPCAKIADRMPVPTTCEDKICGGTFSAEISSIERTVSSNIRPFRLAFHTDSVEAPLDIDNRGFCLTYVQQPCTNG</sequence>
<reference evidence="5" key="2">
    <citation type="submission" date="2018-07" db="EMBL/GenBank/DDBJ databases">
        <authorList>
            <person name="Quirk P.G."/>
            <person name="Krulwich T.A."/>
        </authorList>
    </citation>
    <scope>NUCLEOTIDE SEQUENCE</scope>
</reference>
<protein>
    <submittedName>
        <fullName evidence="4">CSON003685 protein</fullName>
    </submittedName>
</protein>
<name>A0A336K0W9_CULSO</name>
<dbReference type="Pfam" id="PF26080">
    <property type="entry name" value="CUB_animal"/>
    <property type="match status" value="1"/>
</dbReference>
<evidence type="ECO:0000256" key="2">
    <source>
        <dbReference type="PROSITE-ProRule" id="PRU00059"/>
    </source>
</evidence>
<evidence type="ECO:0000313" key="4">
    <source>
        <dbReference type="EMBL" id="SSW97442.1"/>
    </source>
</evidence>
<dbReference type="PANTHER" id="PTHR33236">
    <property type="entry name" value="INTRAFLAGELLAR TRANSPORT PROTEIN 122 FAMILY PROTEIN-RELATED"/>
    <property type="match status" value="1"/>
</dbReference>
<evidence type="ECO:0000256" key="1">
    <source>
        <dbReference type="ARBA" id="ARBA00023157"/>
    </source>
</evidence>
<dbReference type="InterPro" id="IPR000859">
    <property type="entry name" value="CUB_dom"/>
</dbReference>
<feature type="domain" description="CUB" evidence="3">
    <location>
        <begin position="72"/>
        <end position="190"/>
    </location>
</feature>
<dbReference type="AlphaFoldDB" id="A0A336K0W9"/>
<reference evidence="4" key="1">
    <citation type="submission" date="2018-04" db="EMBL/GenBank/DDBJ databases">
        <authorList>
            <person name="Go L.Y."/>
            <person name="Mitchell J.A."/>
        </authorList>
    </citation>
    <scope>NUCLEOTIDE SEQUENCE</scope>
    <source>
        <tissue evidence="4">Whole organism</tissue>
    </source>
</reference>
<gene>
    <name evidence="4" type="primary">CSON003685</name>
</gene>
<comment type="caution">
    <text evidence="2">Lacks conserved residue(s) required for the propagation of feature annotation.</text>
</comment>
<evidence type="ECO:0000313" key="5">
    <source>
        <dbReference type="EMBL" id="SSX17828.1"/>
    </source>
</evidence>
<keyword evidence="1 2" id="KW-1015">Disulfide bond</keyword>
<dbReference type="InterPro" id="IPR035914">
    <property type="entry name" value="Sperma_CUB_dom_sf"/>
</dbReference>